<sequence>MPVEYMLPDGEKPYVYVPIQPVLQTMLNKQDILDKALSVQECVANSYSSYRDGDYFKENSPLNGDKFKIALGLYIDDFEVANPLGFFESFTVERFCRFCMATRNETQHTEVGTRNFEQRTENMHNRHIEEYEDKDFDNALCNLTDISALQDRATVKIIPVLELTPVDVVETFNDSASTADTEILSPQERQKPWPNVFDIPSFSVDVEYRLRQGNLKYLKDGTFLKPSRDLKHQILEKLAESIFAFKAYPDDKDYEQVASALVKQHPCLLESGSRSGWGGWKNSLKFKMGNFRTKMRKLGVPDVSVNAGKRGANNPEGEPSRKNIKKPKKCELNFLPSYPEGHDDASLKNARKELEEEM</sequence>
<reference evidence="2 3" key="1">
    <citation type="submission" date="2018-03" db="EMBL/GenBank/DDBJ databases">
        <title>Draft genome sequence of Rohu Carp (Labeo rohita).</title>
        <authorList>
            <person name="Das P."/>
            <person name="Kushwaha B."/>
            <person name="Joshi C.G."/>
            <person name="Kumar D."/>
            <person name="Nagpure N.S."/>
            <person name="Sahoo L."/>
            <person name="Das S.P."/>
            <person name="Bit A."/>
            <person name="Patnaik S."/>
            <person name="Meher P.K."/>
            <person name="Jayasankar P."/>
            <person name="Koringa P.G."/>
            <person name="Patel N.V."/>
            <person name="Hinsu A.T."/>
            <person name="Kumar R."/>
            <person name="Pandey M."/>
            <person name="Agarwal S."/>
            <person name="Srivastava S."/>
            <person name="Singh M."/>
            <person name="Iquebal M.A."/>
            <person name="Jaiswal S."/>
            <person name="Angadi U.B."/>
            <person name="Kumar N."/>
            <person name="Raza M."/>
            <person name="Shah T.M."/>
            <person name="Rai A."/>
            <person name="Jena J.K."/>
        </authorList>
    </citation>
    <scope>NUCLEOTIDE SEQUENCE [LARGE SCALE GENOMIC DNA]</scope>
    <source>
        <strain evidence="2">DASCIFA01</strain>
        <tissue evidence="2">Testis</tissue>
    </source>
</reference>
<dbReference type="PANTHER" id="PTHR31025:SF19">
    <property type="entry name" value="SI:CH73-42K18.1-RELATED"/>
    <property type="match status" value="1"/>
</dbReference>
<evidence type="ECO:0000313" key="2">
    <source>
        <dbReference type="EMBL" id="RXN06053.1"/>
    </source>
</evidence>
<dbReference type="Proteomes" id="UP000290572">
    <property type="component" value="Unassembled WGS sequence"/>
</dbReference>
<feature type="compositionally biased region" description="Basic and acidic residues" evidence="1">
    <location>
        <begin position="340"/>
        <end position="358"/>
    </location>
</feature>
<evidence type="ECO:0000313" key="3">
    <source>
        <dbReference type="Proteomes" id="UP000290572"/>
    </source>
</evidence>
<name>A0A498LF06_LABRO</name>
<organism evidence="2 3">
    <name type="scientific">Labeo rohita</name>
    <name type="common">Indian major carp</name>
    <name type="synonym">Cyprinus rohita</name>
    <dbReference type="NCBI Taxonomy" id="84645"/>
    <lineage>
        <taxon>Eukaryota</taxon>
        <taxon>Metazoa</taxon>
        <taxon>Chordata</taxon>
        <taxon>Craniata</taxon>
        <taxon>Vertebrata</taxon>
        <taxon>Euteleostomi</taxon>
        <taxon>Actinopterygii</taxon>
        <taxon>Neopterygii</taxon>
        <taxon>Teleostei</taxon>
        <taxon>Ostariophysi</taxon>
        <taxon>Cypriniformes</taxon>
        <taxon>Cyprinidae</taxon>
        <taxon>Labeoninae</taxon>
        <taxon>Labeonini</taxon>
        <taxon>Labeo</taxon>
    </lineage>
</organism>
<comment type="caution">
    <text evidence="2">The sequence shown here is derived from an EMBL/GenBank/DDBJ whole genome shotgun (WGS) entry which is preliminary data.</text>
</comment>
<dbReference type="EMBL" id="QBIY01013381">
    <property type="protein sequence ID" value="RXN06053.1"/>
    <property type="molecule type" value="Genomic_DNA"/>
</dbReference>
<evidence type="ECO:0000256" key="1">
    <source>
        <dbReference type="SAM" id="MobiDB-lite"/>
    </source>
</evidence>
<feature type="region of interest" description="Disordered" evidence="1">
    <location>
        <begin position="302"/>
        <end position="358"/>
    </location>
</feature>
<accession>A0A498LF06</accession>
<protein>
    <submittedName>
        <fullName evidence="2">Sterile alpha motif domain-containing 3-like isoform X1</fullName>
    </submittedName>
</protein>
<proteinExistence type="predicted"/>
<keyword evidence="3" id="KW-1185">Reference proteome</keyword>
<gene>
    <name evidence="2" type="ORF">ROHU_012468</name>
</gene>
<dbReference type="PANTHER" id="PTHR31025">
    <property type="entry name" value="SI:CH211-196P9.1-RELATED"/>
    <property type="match status" value="1"/>
</dbReference>
<dbReference type="AlphaFoldDB" id="A0A498LF06"/>